<evidence type="ECO:0000256" key="1">
    <source>
        <dbReference type="SAM" id="MobiDB-lite"/>
    </source>
</evidence>
<feature type="compositionally biased region" description="Acidic residues" evidence="1">
    <location>
        <begin position="291"/>
        <end position="302"/>
    </location>
</feature>
<protein>
    <submittedName>
        <fullName evidence="2">Uncharacterized protein</fullName>
    </submittedName>
</protein>
<dbReference type="AlphaFoldDB" id="A0A5A8DJX9"/>
<comment type="caution">
    <text evidence="2">The sequence shown here is derived from an EMBL/GenBank/DDBJ whole genome shotgun (WGS) entry which is preliminary data.</text>
</comment>
<evidence type="ECO:0000313" key="2">
    <source>
        <dbReference type="EMBL" id="KAA0165833.1"/>
    </source>
</evidence>
<dbReference type="InterPro" id="IPR000048">
    <property type="entry name" value="IQ_motif_EF-hand-BS"/>
</dbReference>
<dbReference type="Gene3D" id="1.20.5.190">
    <property type="match status" value="1"/>
</dbReference>
<name>A0A5A8DJX9_CAFRO</name>
<dbReference type="EMBL" id="VLTL01000044">
    <property type="protein sequence ID" value="KAA0165833.1"/>
    <property type="molecule type" value="Genomic_DNA"/>
</dbReference>
<gene>
    <name evidence="2" type="ORF">FNF28_03339</name>
</gene>
<organism evidence="2 3">
    <name type="scientific">Cafeteria roenbergensis</name>
    <name type="common">Marine flagellate</name>
    <dbReference type="NCBI Taxonomy" id="33653"/>
    <lineage>
        <taxon>Eukaryota</taxon>
        <taxon>Sar</taxon>
        <taxon>Stramenopiles</taxon>
        <taxon>Bigyra</taxon>
        <taxon>Opalozoa</taxon>
        <taxon>Bicosoecida</taxon>
        <taxon>Cafeteriaceae</taxon>
        <taxon>Cafeteria</taxon>
    </lineage>
</organism>
<proteinExistence type="predicted"/>
<sequence length="916" mass="101711">MSGRASSQRASDGGRISRVSFAEDDGGRRSSARRSRDSSRGAARISRSDRLSELLARRSSRNEATILQIQADARASGGSSLRTFVTQTKTLLSSKASTFNADKINLFGAKAPKERDDSGLTLQQLLADEGMSLSDARLLMDYSVFKGEFPDEASKRRQRQARLANKVPKSQLVMDAAKRVHKLRSSGERCEWTGTDYRGKQAFCTNKRLVHPSTGEHTPFCAYHQRMCVAQHPSGLVPITHPNSLGVCSTHFAARFGQQPRKVRPGNVPGVEAFPPMRIGHPLAPGSPPSSDDEDDDDDDDSSMVRIQANMRRRLAALRVRWLSRYKRIAARESAVIAVQRAFRARRLAKDYPFMQLATHVAAVTIQRAFRRWRLDSALRRDRVLRRAAITVQRWVRGVNLRFDFRQMRIRLRGRVMGTGKAKALLVVAGFVARYIAQFRVRKASIRRQSRQAAARVLQRSFRAFLGRKRQESVRREIKERFRRSEAARFIEQFWLARKRKRNGRRNRHMLICSIMSIQAVARGMLGRLAAKRRRDELASAWRWMNPRLPAALFDELRVRPKYEEMFDLSRFIRDDRNPALVWGAPGRDVLEAPPEGQLVPHTPSQAVAAAFPGAVAPAPLRSLSASRSAVDFSRTRKRRPTRDPSTVAQRINAGDAEGKRRRHQEDEANAAAIVDEFEARCLELDSRRTGLLTRPAVRRLVREAGLPRAAGRKLAERCIDVRTSKVAWTRMVRMARHLGTDLESAAGITGVDSTIVFESADRAVAVTGTANGDDFLHLPPDARQAHLQRLSSDASDAQEHKMVANRIAGRSLTAAGAMAFRPVPELKPAAAPDGVAGVKGSAVEETVALLPGVGGRGRVVAAVVDQDVMDLDRPLRSPAAMRLRQAVLSSWIGLAGEEVPSVQSHGAAVGGTSLL</sequence>
<dbReference type="PROSITE" id="PS50096">
    <property type="entry name" value="IQ"/>
    <property type="match status" value="3"/>
</dbReference>
<accession>A0A5A8DJX9</accession>
<dbReference type="Pfam" id="PF00612">
    <property type="entry name" value="IQ"/>
    <property type="match status" value="2"/>
</dbReference>
<evidence type="ECO:0000313" key="3">
    <source>
        <dbReference type="Proteomes" id="UP000324907"/>
    </source>
</evidence>
<feature type="region of interest" description="Disordered" evidence="1">
    <location>
        <begin position="275"/>
        <end position="302"/>
    </location>
</feature>
<feature type="compositionally biased region" description="Polar residues" evidence="1">
    <location>
        <begin position="1"/>
        <end position="10"/>
    </location>
</feature>
<feature type="region of interest" description="Disordered" evidence="1">
    <location>
        <begin position="1"/>
        <end position="45"/>
    </location>
</feature>
<dbReference type="SMART" id="SM00015">
    <property type="entry name" value="IQ"/>
    <property type="match status" value="6"/>
</dbReference>
<reference evidence="2 3" key="1">
    <citation type="submission" date="2019-07" db="EMBL/GenBank/DDBJ databases">
        <title>Genomes of Cafeteria roenbergensis.</title>
        <authorList>
            <person name="Fischer M.G."/>
            <person name="Hackl T."/>
            <person name="Roman M."/>
        </authorList>
    </citation>
    <scope>NUCLEOTIDE SEQUENCE [LARGE SCALE GENOMIC DNA]</scope>
    <source>
        <strain evidence="2 3">RCC970-E3</strain>
    </source>
</reference>
<dbReference type="Proteomes" id="UP000324907">
    <property type="component" value="Unassembled WGS sequence"/>
</dbReference>
<feature type="region of interest" description="Disordered" evidence="1">
    <location>
        <begin position="627"/>
        <end position="667"/>
    </location>
</feature>